<dbReference type="EMBL" id="MU858160">
    <property type="protein sequence ID" value="KAK4211006.1"/>
    <property type="molecule type" value="Genomic_DNA"/>
</dbReference>
<reference evidence="1" key="1">
    <citation type="journal article" date="2023" name="Mol. Phylogenet. Evol.">
        <title>Genome-scale phylogeny and comparative genomics of the fungal order Sordariales.</title>
        <authorList>
            <person name="Hensen N."/>
            <person name="Bonometti L."/>
            <person name="Westerberg I."/>
            <person name="Brannstrom I.O."/>
            <person name="Guillou S."/>
            <person name="Cros-Aarteil S."/>
            <person name="Calhoun S."/>
            <person name="Haridas S."/>
            <person name="Kuo A."/>
            <person name="Mondo S."/>
            <person name="Pangilinan J."/>
            <person name="Riley R."/>
            <person name="LaButti K."/>
            <person name="Andreopoulos B."/>
            <person name="Lipzen A."/>
            <person name="Chen C."/>
            <person name="Yan M."/>
            <person name="Daum C."/>
            <person name="Ng V."/>
            <person name="Clum A."/>
            <person name="Steindorff A."/>
            <person name="Ohm R.A."/>
            <person name="Martin F."/>
            <person name="Silar P."/>
            <person name="Natvig D.O."/>
            <person name="Lalanne C."/>
            <person name="Gautier V."/>
            <person name="Ament-Velasquez S.L."/>
            <person name="Kruys A."/>
            <person name="Hutchinson M.I."/>
            <person name="Powell A.J."/>
            <person name="Barry K."/>
            <person name="Miller A.N."/>
            <person name="Grigoriev I.V."/>
            <person name="Debuchy R."/>
            <person name="Gladieux P."/>
            <person name="Hiltunen Thoren M."/>
            <person name="Johannesson H."/>
        </authorList>
    </citation>
    <scope>NUCLEOTIDE SEQUENCE</scope>
    <source>
        <strain evidence="1">PSN293</strain>
    </source>
</reference>
<dbReference type="Proteomes" id="UP001301769">
    <property type="component" value="Unassembled WGS sequence"/>
</dbReference>
<reference evidence="1" key="2">
    <citation type="submission" date="2023-05" db="EMBL/GenBank/DDBJ databases">
        <authorList>
            <consortium name="Lawrence Berkeley National Laboratory"/>
            <person name="Steindorff A."/>
            <person name="Hensen N."/>
            <person name="Bonometti L."/>
            <person name="Westerberg I."/>
            <person name="Brannstrom I.O."/>
            <person name="Guillou S."/>
            <person name="Cros-Aarteil S."/>
            <person name="Calhoun S."/>
            <person name="Haridas S."/>
            <person name="Kuo A."/>
            <person name="Mondo S."/>
            <person name="Pangilinan J."/>
            <person name="Riley R."/>
            <person name="Labutti K."/>
            <person name="Andreopoulos B."/>
            <person name="Lipzen A."/>
            <person name="Chen C."/>
            <person name="Yanf M."/>
            <person name="Daum C."/>
            <person name="Ng V."/>
            <person name="Clum A."/>
            <person name="Ohm R."/>
            <person name="Martin F."/>
            <person name="Silar P."/>
            <person name="Natvig D."/>
            <person name="Lalanne C."/>
            <person name="Gautier V."/>
            <person name="Ament-Velasquez S.L."/>
            <person name="Kruys A."/>
            <person name="Hutchinson M.I."/>
            <person name="Powell A.J."/>
            <person name="Barry K."/>
            <person name="Miller A.N."/>
            <person name="Grigoriev I.V."/>
            <person name="Debuchy R."/>
            <person name="Gladieux P."/>
            <person name="Thoren M.H."/>
            <person name="Johannesson H."/>
        </authorList>
    </citation>
    <scope>NUCLEOTIDE SEQUENCE</scope>
    <source>
        <strain evidence="1">PSN293</strain>
    </source>
</reference>
<keyword evidence="2" id="KW-1185">Reference proteome</keyword>
<organism evidence="1 2">
    <name type="scientific">Rhypophila decipiens</name>
    <dbReference type="NCBI Taxonomy" id="261697"/>
    <lineage>
        <taxon>Eukaryota</taxon>
        <taxon>Fungi</taxon>
        <taxon>Dikarya</taxon>
        <taxon>Ascomycota</taxon>
        <taxon>Pezizomycotina</taxon>
        <taxon>Sordariomycetes</taxon>
        <taxon>Sordariomycetidae</taxon>
        <taxon>Sordariales</taxon>
        <taxon>Naviculisporaceae</taxon>
        <taxon>Rhypophila</taxon>
    </lineage>
</organism>
<evidence type="ECO:0000313" key="2">
    <source>
        <dbReference type="Proteomes" id="UP001301769"/>
    </source>
</evidence>
<dbReference type="AlphaFoldDB" id="A0AAN6Y430"/>
<comment type="caution">
    <text evidence="1">The sequence shown here is derived from an EMBL/GenBank/DDBJ whole genome shotgun (WGS) entry which is preliminary data.</text>
</comment>
<protein>
    <submittedName>
        <fullName evidence="1">Uncharacterized protein</fullName>
    </submittedName>
</protein>
<evidence type="ECO:0000313" key="1">
    <source>
        <dbReference type="EMBL" id="KAK4211006.1"/>
    </source>
</evidence>
<name>A0AAN6Y430_9PEZI</name>
<proteinExistence type="predicted"/>
<sequence>METRRLTVAPGLVEFDDPADLVIQVLQASENNRAVVLRAATAQIGRSLDTAGTEGALWALDRLVRKIFRTAYGTADSNVHQRLVDLAFSLARYRDTTNQENERPGTVSEPPRTAAAQLLSELRPFQWEARRLQTRFSAQPARAEFGNLRRFLTCLRVQQSLTPVAPLQFWLVPLPLPAA</sequence>
<accession>A0AAN6Y430</accession>
<gene>
    <name evidence="1" type="ORF">QBC37DRAFT_402908</name>
</gene>